<keyword evidence="8" id="KW-1185">Reference proteome</keyword>
<dbReference type="CDD" id="cd10968">
    <property type="entry name" value="CE4_Mlr8448_like_5s"/>
    <property type="match status" value="1"/>
</dbReference>
<protein>
    <recommendedName>
        <fullName evidence="3">Chitooligosaccharide deacetylase</fullName>
    </recommendedName>
    <alternativeName>
        <fullName evidence="5">Nodulation protein B</fullName>
    </alternativeName>
</protein>
<evidence type="ECO:0000259" key="6">
    <source>
        <dbReference type="PROSITE" id="PS51677"/>
    </source>
</evidence>
<feature type="domain" description="NodB homology" evidence="6">
    <location>
        <begin position="94"/>
        <end position="352"/>
    </location>
</feature>
<dbReference type="EMBL" id="JAATJS010000002">
    <property type="protein sequence ID" value="NIX76188.1"/>
    <property type="molecule type" value="Genomic_DNA"/>
</dbReference>
<dbReference type="PROSITE" id="PS51677">
    <property type="entry name" value="NODB"/>
    <property type="match status" value="1"/>
</dbReference>
<dbReference type="Proteomes" id="UP000707352">
    <property type="component" value="Unassembled WGS sequence"/>
</dbReference>
<dbReference type="Pfam" id="PF01522">
    <property type="entry name" value="Polysacc_deac_1"/>
    <property type="match status" value="1"/>
</dbReference>
<dbReference type="InterPro" id="IPR002509">
    <property type="entry name" value="NODB_dom"/>
</dbReference>
<accession>A0ABX0V9F7</accession>
<evidence type="ECO:0000256" key="4">
    <source>
        <dbReference type="ARBA" id="ARBA00022729"/>
    </source>
</evidence>
<reference evidence="7 8" key="1">
    <citation type="submission" date="2020-03" db="EMBL/GenBank/DDBJ databases">
        <title>The genome sequence of Microvirga sp. c23x22.</title>
        <authorList>
            <person name="Zhang X."/>
        </authorList>
    </citation>
    <scope>NUCLEOTIDE SEQUENCE [LARGE SCALE GENOMIC DNA]</scope>
    <source>
        <strain evidence="8">c23x22</strain>
    </source>
</reference>
<keyword evidence="4" id="KW-0732">Signal</keyword>
<sequence>MPSWRHHLFATGFSAISATRADIWLRPLARGAGVILMFHHVRPWHEKPFTPNRFLEITPEFLAKTVATLRKDGFEIISLDEVPDRLRSTRSHPPFAVLTFDDGYRDNIEYGWPILKRLKAPWTMFVVNDFASGHGRLWWLELEMAIAQLDHIEVTLHEERLVLTTGTTAQKSEAFGLLRRRLKAGPEEHLLAVIGDLSRQIDLDPDSLVKKLCASWDEVRLLARDPDVTIGSHTLSHPILARHDAKFSAAEISRSKLLIESQLGRRVRHIAYPHGDPSSAGEREFGLAQQSGYEAAVTTRPGHIFTRHLAHPTALPRVSINGLHQNEAALRALLSGVPFMALDLVKHRSLSA</sequence>
<dbReference type="Gene3D" id="3.20.20.370">
    <property type="entry name" value="Glycoside hydrolase/deacetylase"/>
    <property type="match status" value="1"/>
</dbReference>
<dbReference type="SUPFAM" id="SSF88713">
    <property type="entry name" value="Glycoside hydrolase/deacetylase"/>
    <property type="match status" value="1"/>
</dbReference>
<dbReference type="InterPro" id="IPR011330">
    <property type="entry name" value="Glyco_hydro/deAcase_b/a-brl"/>
</dbReference>
<dbReference type="PANTHER" id="PTHR34216:SF7">
    <property type="entry name" value="POLY-BETA-1,6-N-ACETYL-D-GLUCOSAMINE N-DEACETYLASE"/>
    <property type="match status" value="1"/>
</dbReference>
<comment type="function">
    <text evidence="1">Is involved in generating a small heat-stable compound (Nod), an acylated oligomer of N-acetylglucosamine, that stimulates mitosis in various plant protoplasts.</text>
</comment>
<dbReference type="InterPro" id="IPR051398">
    <property type="entry name" value="Polysacch_Deacetylase"/>
</dbReference>
<evidence type="ECO:0000256" key="5">
    <source>
        <dbReference type="ARBA" id="ARBA00032976"/>
    </source>
</evidence>
<evidence type="ECO:0000256" key="1">
    <source>
        <dbReference type="ARBA" id="ARBA00003236"/>
    </source>
</evidence>
<name>A0ABX0V9F7_9HYPH</name>
<evidence type="ECO:0000313" key="7">
    <source>
        <dbReference type="EMBL" id="NIX76188.1"/>
    </source>
</evidence>
<dbReference type="RefSeq" id="WP_167672085.1">
    <property type="nucleotide sequence ID" value="NZ_JAATJS010000002.1"/>
</dbReference>
<comment type="similarity">
    <text evidence="2">Belongs to the polysaccharide deacetylase family.</text>
</comment>
<dbReference type="PANTHER" id="PTHR34216">
    <property type="match status" value="1"/>
</dbReference>
<evidence type="ECO:0000256" key="2">
    <source>
        <dbReference type="ARBA" id="ARBA00010973"/>
    </source>
</evidence>
<evidence type="ECO:0000256" key="3">
    <source>
        <dbReference type="ARBA" id="ARBA00020071"/>
    </source>
</evidence>
<evidence type="ECO:0000313" key="8">
    <source>
        <dbReference type="Proteomes" id="UP000707352"/>
    </source>
</evidence>
<organism evidence="7 8">
    <name type="scientific">Microvirga terricola</name>
    <dbReference type="NCBI Taxonomy" id="2719797"/>
    <lineage>
        <taxon>Bacteria</taxon>
        <taxon>Pseudomonadati</taxon>
        <taxon>Pseudomonadota</taxon>
        <taxon>Alphaproteobacteria</taxon>
        <taxon>Hyphomicrobiales</taxon>
        <taxon>Methylobacteriaceae</taxon>
        <taxon>Microvirga</taxon>
    </lineage>
</organism>
<proteinExistence type="inferred from homology"/>
<comment type="caution">
    <text evidence="7">The sequence shown here is derived from an EMBL/GenBank/DDBJ whole genome shotgun (WGS) entry which is preliminary data.</text>
</comment>
<gene>
    <name evidence="7" type="ORF">HB375_06115</name>
</gene>